<gene>
    <name evidence="2" type="ORF">APUU_60157A</name>
</gene>
<reference evidence="2" key="2">
    <citation type="submission" date="2021-02" db="EMBL/GenBank/DDBJ databases">
        <title>Aspergillus puulaauensis MK2 genome sequence.</title>
        <authorList>
            <person name="Futagami T."/>
            <person name="Mori K."/>
            <person name="Kadooka C."/>
            <person name="Tanaka T."/>
        </authorList>
    </citation>
    <scope>NUCLEOTIDE SEQUENCE</scope>
    <source>
        <strain evidence="2">MK2</strain>
    </source>
</reference>
<feature type="region of interest" description="Disordered" evidence="1">
    <location>
        <begin position="44"/>
        <end position="64"/>
    </location>
</feature>
<name>A0A7R7XTA8_9EURO</name>
<feature type="compositionally biased region" description="Polar residues" evidence="1">
    <location>
        <begin position="49"/>
        <end position="59"/>
    </location>
</feature>
<evidence type="ECO:0000313" key="3">
    <source>
        <dbReference type="Proteomes" id="UP000654913"/>
    </source>
</evidence>
<reference evidence="2" key="1">
    <citation type="submission" date="2021-01" db="EMBL/GenBank/DDBJ databases">
        <authorList>
            <consortium name="Aspergillus puulaauensis MK2 genome sequencing consortium"/>
            <person name="Kazuki M."/>
            <person name="Futagami T."/>
        </authorList>
    </citation>
    <scope>NUCLEOTIDE SEQUENCE</scope>
    <source>
        <strain evidence="2">MK2</strain>
    </source>
</reference>
<feature type="compositionally biased region" description="Acidic residues" evidence="1">
    <location>
        <begin position="10"/>
        <end position="19"/>
    </location>
</feature>
<dbReference type="KEGG" id="apuu:APUU_60157A"/>
<accession>A0A7R7XTA8</accession>
<sequence>MILSEFERGQEEEEEEEEERDKGQATQEELVLESPATVAVPRVGEMSPWRQTRANSARRAQSPVRSAYEFVTPMSTERPWPVISSAMNLNSFMLDVRITN</sequence>
<evidence type="ECO:0000313" key="2">
    <source>
        <dbReference type="EMBL" id="BCS27109.1"/>
    </source>
</evidence>
<dbReference type="EMBL" id="AP024448">
    <property type="protein sequence ID" value="BCS27109.1"/>
    <property type="molecule type" value="Genomic_DNA"/>
</dbReference>
<dbReference type="RefSeq" id="XP_041559303.1">
    <property type="nucleotide sequence ID" value="XM_041706970.1"/>
</dbReference>
<dbReference type="GeneID" id="64977114"/>
<dbReference type="Proteomes" id="UP000654913">
    <property type="component" value="Chromosome 6"/>
</dbReference>
<dbReference type="AlphaFoldDB" id="A0A7R7XTA8"/>
<keyword evidence="3" id="KW-1185">Reference proteome</keyword>
<protein>
    <submittedName>
        <fullName evidence="2">Uncharacterized protein</fullName>
    </submittedName>
</protein>
<evidence type="ECO:0000256" key="1">
    <source>
        <dbReference type="SAM" id="MobiDB-lite"/>
    </source>
</evidence>
<organism evidence="2 3">
    <name type="scientific">Aspergillus puulaauensis</name>
    <dbReference type="NCBI Taxonomy" id="1220207"/>
    <lineage>
        <taxon>Eukaryota</taxon>
        <taxon>Fungi</taxon>
        <taxon>Dikarya</taxon>
        <taxon>Ascomycota</taxon>
        <taxon>Pezizomycotina</taxon>
        <taxon>Eurotiomycetes</taxon>
        <taxon>Eurotiomycetidae</taxon>
        <taxon>Eurotiales</taxon>
        <taxon>Aspergillaceae</taxon>
        <taxon>Aspergillus</taxon>
    </lineage>
</organism>
<proteinExistence type="predicted"/>
<feature type="region of interest" description="Disordered" evidence="1">
    <location>
        <begin position="1"/>
        <end position="32"/>
    </location>
</feature>